<feature type="region of interest" description="Disordered" evidence="1">
    <location>
        <begin position="748"/>
        <end position="944"/>
    </location>
</feature>
<evidence type="ECO:0000313" key="2">
    <source>
        <dbReference type="EMBL" id="CDR48675.1"/>
    </source>
</evidence>
<feature type="region of interest" description="Disordered" evidence="1">
    <location>
        <begin position="642"/>
        <end position="670"/>
    </location>
</feature>
<feature type="compositionally biased region" description="Low complexity" evidence="1">
    <location>
        <begin position="397"/>
        <end position="416"/>
    </location>
</feature>
<feature type="compositionally biased region" description="Polar residues" evidence="1">
    <location>
        <begin position="302"/>
        <end position="312"/>
    </location>
</feature>
<feature type="compositionally biased region" description="Low complexity" evidence="1">
    <location>
        <begin position="225"/>
        <end position="238"/>
    </location>
</feature>
<accession>A0A061BFE3</accession>
<feature type="compositionally biased region" description="Low complexity" evidence="1">
    <location>
        <begin position="137"/>
        <end position="150"/>
    </location>
</feature>
<feature type="region of interest" description="Disordered" evidence="1">
    <location>
        <begin position="494"/>
        <end position="517"/>
    </location>
</feature>
<dbReference type="OrthoDB" id="2528987at2759"/>
<evidence type="ECO:0000256" key="1">
    <source>
        <dbReference type="SAM" id="MobiDB-lite"/>
    </source>
</evidence>
<gene>
    <name evidence="2" type="ORF">RHTO0S_19e02190g</name>
</gene>
<reference evidence="2" key="1">
    <citation type="journal article" date="2014" name="Genome Announc.">
        <title>Draft genome sequence of Rhodosporidium toruloides CECT1137, an oleaginous yeast of biotechnological interest.</title>
        <authorList>
            <person name="Morin N."/>
            <person name="Calcas X."/>
            <person name="Devillers H."/>
            <person name="Durrens P."/>
            <person name="Sherman D.J."/>
            <person name="Nicaud J.-M."/>
            <person name="Neuveglise C."/>
        </authorList>
    </citation>
    <scope>NUCLEOTIDE SEQUENCE</scope>
    <source>
        <strain evidence="2">CECT1137</strain>
    </source>
</reference>
<organism evidence="2">
    <name type="scientific">Rhodotorula toruloides</name>
    <name type="common">Yeast</name>
    <name type="synonym">Rhodosporidium toruloides</name>
    <dbReference type="NCBI Taxonomy" id="5286"/>
    <lineage>
        <taxon>Eukaryota</taxon>
        <taxon>Fungi</taxon>
        <taxon>Dikarya</taxon>
        <taxon>Basidiomycota</taxon>
        <taxon>Pucciniomycotina</taxon>
        <taxon>Microbotryomycetes</taxon>
        <taxon>Sporidiobolales</taxon>
        <taxon>Sporidiobolaceae</taxon>
        <taxon>Rhodotorula</taxon>
    </lineage>
</organism>
<feature type="compositionally biased region" description="Low complexity" evidence="1">
    <location>
        <begin position="582"/>
        <end position="604"/>
    </location>
</feature>
<proteinExistence type="predicted"/>
<feature type="compositionally biased region" description="Polar residues" evidence="1">
    <location>
        <begin position="166"/>
        <end position="175"/>
    </location>
</feature>
<feature type="compositionally biased region" description="Basic and acidic residues" evidence="1">
    <location>
        <begin position="182"/>
        <end position="209"/>
    </location>
</feature>
<feature type="compositionally biased region" description="Low complexity" evidence="1">
    <location>
        <begin position="1"/>
        <end position="10"/>
    </location>
</feature>
<feature type="region of interest" description="Disordered" evidence="1">
    <location>
        <begin position="529"/>
        <end position="612"/>
    </location>
</feature>
<feature type="compositionally biased region" description="Polar residues" evidence="1">
    <location>
        <begin position="649"/>
        <end position="660"/>
    </location>
</feature>
<sequence>MATAAPAPAHAKTEGLGLGGILLPQELGGSGMTEVTSFQNQNLRRSSKQRVRHSPSLSSPPSLAPFANSLGSKSSATSLSASVPTATRSRKSASFHHLSGDVISYPVISRVDAASTYIPPATVPPIPADAKSSARDPGPLSAPTAPAPSAEAKRKISKSRPPPIKVSNSTHSSFLSPFRSRFGKEKETTPEKEKGEKESKEEQGRRSKVDSLIAQNQAAIDNALPSFAPSQSASSAYPDEIVDISLAPQTQPSTSAPPSQTAHYASIEASVLDAYLEQDSPSRPPSPPAQPSRRAHRRATSEESPSIVQNAFTRVDGGTLASRPRTMYTSSSTTTPAATTASSWARRPSRVSPPPSHAAKLENPGFASSAGLKSRERRQKSVSSAAGQARTDDAFFAPSTPSVSSRRPSAAVSTRTVDGGNSIGISVREGYSAQREIGRAVLVPEEGLTVSLRGYTRPEEVEVSWVCVPSVDEGGRSYTTWEMRLRPRPAASSFAIPPLPATPTLPAKATPVRARTPSTTAATFLNYRMSGSSSSTLPPPPPADLSGMYPPTSTAGPSSDRFGASEGPAEPPLPPRKLSNRSEGSSQGGSMSSESSMMTTPSTPRRGKLSVSSVATSIMDSHPPFDLEALVSKPSFSSDLLGAVEQGDLPSSRQRTSRLSSYAPGTEPFQRNRQFSIDEEGIMNRAVSFSVGPGVAHKPKSPRHHRFGCYIPPVVQSGGADFAQLAAEAKRRSQTAPGNSQVVEGVEEEIASPASPAQKVRKASMFAPGGQTSESDSDVAGSKGFFASRSSRRKGSLTAPTGLSFADMPPAAGQTKAKNPSPLRMLQQGDLFDHDLKTPTTPGFSLPALAASASIVPPPTIPLPGLPADRSSTASNTSTTSDSSFAGVGGDISDSEVDDVESASIRLVEARQGKRMLSRWSDTEDGEDEEATTSWGRLPDAATD</sequence>
<feature type="region of interest" description="Disordered" evidence="1">
    <location>
        <begin position="1"/>
        <end position="23"/>
    </location>
</feature>
<dbReference type="AlphaFoldDB" id="A0A061BFE3"/>
<feature type="compositionally biased region" description="Pro residues" evidence="1">
    <location>
        <begin position="856"/>
        <end position="865"/>
    </location>
</feature>
<protein>
    <submittedName>
        <fullName evidence="2">RHTO0S19e02190g1_1</fullName>
    </submittedName>
</protein>
<feature type="region of interest" description="Disordered" evidence="1">
    <location>
        <begin position="127"/>
        <end position="416"/>
    </location>
</feature>
<feature type="compositionally biased region" description="Low complexity" evidence="1">
    <location>
        <begin position="69"/>
        <end position="82"/>
    </location>
</feature>
<feature type="compositionally biased region" description="Low complexity" evidence="1">
    <location>
        <begin position="871"/>
        <end position="884"/>
    </location>
</feature>
<dbReference type="EMBL" id="LK052954">
    <property type="protein sequence ID" value="CDR48675.1"/>
    <property type="molecule type" value="Genomic_DNA"/>
</dbReference>
<feature type="compositionally biased region" description="Low complexity" evidence="1">
    <location>
        <begin position="247"/>
        <end position="262"/>
    </location>
</feature>
<feature type="compositionally biased region" description="Low complexity" evidence="1">
    <location>
        <begin position="322"/>
        <end position="346"/>
    </location>
</feature>
<feature type="region of interest" description="Disordered" evidence="1">
    <location>
        <begin position="39"/>
        <end position="94"/>
    </location>
</feature>
<name>A0A061BFE3_RHOTO</name>